<accession>A0A915J139</accession>
<sequence>MENERYQWPTSPLASYIGGMRNPENCQSDLMAINHQMKDFDLLESPVRHMNDRFSGNYND</sequence>
<reference evidence="2" key="1">
    <citation type="submission" date="2022-11" db="UniProtKB">
        <authorList>
            <consortium name="WormBaseParasite"/>
        </authorList>
    </citation>
    <scope>IDENTIFICATION</scope>
</reference>
<dbReference type="WBParaSite" id="nRc.2.0.1.t19819-RA">
    <property type="protein sequence ID" value="nRc.2.0.1.t19819-RA"/>
    <property type="gene ID" value="nRc.2.0.1.g19819"/>
</dbReference>
<dbReference type="AlphaFoldDB" id="A0A915J139"/>
<protein>
    <submittedName>
        <fullName evidence="2">Uncharacterized protein</fullName>
    </submittedName>
</protein>
<evidence type="ECO:0000313" key="1">
    <source>
        <dbReference type="Proteomes" id="UP000887565"/>
    </source>
</evidence>
<name>A0A915J139_ROMCU</name>
<proteinExistence type="predicted"/>
<evidence type="ECO:0000313" key="2">
    <source>
        <dbReference type="WBParaSite" id="nRc.2.0.1.t19819-RA"/>
    </source>
</evidence>
<keyword evidence="1" id="KW-1185">Reference proteome</keyword>
<organism evidence="1 2">
    <name type="scientific">Romanomermis culicivorax</name>
    <name type="common">Nematode worm</name>
    <dbReference type="NCBI Taxonomy" id="13658"/>
    <lineage>
        <taxon>Eukaryota</taxon>
        <taxon>Metazoa</taxon>
        <taxon>Ecdysozoa</taxon>
        <taxon>Nematoda</taxon>
        <taxon>Enoplea</taxon>
        <taxon>Dorylaimia</taxon>
        <taxon>Mermithida</taxon>
        <taxon>Mermithoidea</taxon>
        <taxon>Mermithidae</taxon>
        <taxon>Romanomermis</taxon>
    </lineage>
</organism>
<dbReference type="Proteomes" id="UP000887565">
    <property type="component" value="Unplaced"/>
</dbReference>